<dbReference type="PRINTS" id="PR00450">
    <property type="entry name" value="RECOVERIN"/>
</dbReference>
<dbReference type="InterPro" id="IPR018247">
    <property type="entry name" value="EF_Hand_1_Ca_BS"/>
</dbReference>
<dbReference type="GeneID" id="20804736"/>
<evidence type="ECO:0000259" key="4">
    <source>
        <dbReference type="PROSITE" id="PS50222"/>
    </source>
</evidence>
<evidence type="ECO:0000313" key="5">
    <source>
        <dbReference type="EMBL" id="ETV86347.1"/>
    </source>
</evidence>
<feature type="compositionally biased region" description="Low complexity" evidence="2">
    <location>
        <begin position="471"/>
        <end position="480"/>
    </location>
</feature>
<feature type="region of interest" description="Disordered" evidence="2">
    <location>
        <begin position="672"/>
        <end position="708"/>
    </location>
</feature>
<dbReference type="VEuPathDB" id="FungiDB:H257_02740"/>
<feature type="compositionally biased region" description="Polar residues" evidence="2">
    <location>
        <begin position="672"/>
        <end position="681"/>
    </location>
</feature>
<dbReference type="EMBL" id="KI913117">
    <property type="protein sequence ID" value="ETV86347.1"/>
    <property type="molecule type" value="Genomic_DNA"/>
</dbReference>
<feature type="compositionally biased region" description="Pro residues" evidence="2">
    <location>
        <begin position="690"/>
        <end position="700"/>
    </location>
</feature>
<dbReference type="SUPFAM" id="SSF47473">
    <property type="entry name" value="EF-hand"/>
    <property type="match status" value="1"/>
</dbReference>
<feature type="domain" description="Rab-GAP TBC" evidence="3">
    <location>
        <begin position="1"/>
        <end position="215"/>
    </location>
</feature>
<dbReference type="RefSeq" id="XP_009824819.1">
    <property type="nucleotide sequence ID" value="XM_009826517.1"/>
</dbReference>
<dbReference type="Gene3D" id="1.10.238.10">
    <property type="entry name" value="EF-hand"/>
    <property type="match status" value="1"/>
</dbReference>
<dbReference type="SUPFAM" id="SSF47923">
    <property type="entry name" value="Ypt/Rab-GAP domain of gyp1p"/>
    <property type="match status" value="2"/>
</dbReference>
<evidence type="ECO:0000259" key="3">
    <source>
        <dbReference type="PROSITE" id="PS50086"/>
    </source>
</evidence>
<protein>
    <submittedName>
        <fullName evidence="5">Uncharacterized protein</fullName>
    </submittedName>
</protein>
<organism evidence="5">
    <name type="scientific">Aphanomyces astaci</name>
    <name type="common">Crayfish plague agent</name>
    <dbReference type="NCBI Taxonomy" id="112090"/>
    <lineage>
        <taxon>Eukaryota</taxon>
        <taxon>Sar</taxon>
        <taxon>Stramenopiles</taxon>
        <taxon>Oomycota</taxon>
        <taxon>Saprolegniomycetes</taxon>
        <taxon>Saprolegniales</taxon>
        <taxon>Verrucalvaceae</taxon>
        <taxon>Aphanomyces</taxon>
    </lineage>
</organism>
<keyword evidence="1" id="KW-0106">Calcium</keyword>
<dbReference type="Gene3D" id="1.10.8.270">
    <property type="entry name" value="putative rabgap domain of human tbc1 domain family member 14 like domains"/>
    <property type="match status" value="1"/>
</dbReference>
<name>W4H372_APHAT</name>
<feature type="compositionally biased region" description="Basic residues" evidence="2">
    <location>
        <begin position="601"/>
        <end position="622"/>
    </location>
</feature>
<evidence type="ECO:0000256" key="1">
    <source>
        <dbReference type="ARBA" id="ARBA00022837"/>
    </source>
</evidence>
<sequence length="713" mass="78895">MDWYESSGAHVLAARSTVTYHELCTRATSPGAVLEADSRQIDLDVPRTGVSLYRFVLHEDVNEDVDLDLCPLAPHFDALKRILLAYSLRNMRVGYVQGHADVVSFLMGLTSSTADDKAGQYDDEQVFWIYAVLMERIFPSDFFARMPKLQGFHVDMDVFARLIQSKVPALASVLAPDDLHVLSSLLASKWFMTVWVGEIPLPALTGYWHYMLVGNVETSSVAHFIMALSLLELATDAILASVRENDGDASFGYKVALEHAAHVDADTISSLLRFNKYMLTDAVVESMRADVRSNPHFIEQEVCALHGITHFDRSQLEHLQVEFQFLVATSHHPSSSSSTTATTTTLAMGPTSVARRSQTIAADGINKDVLRQILVRVIPEWSHASADQLFRVLQPDARGNIDFQRLMLALSVLCRGSTEEKMRLCFDLYDVDKSGYLCVEKMINMAASLCEIYQNKVAPVPLVVLAPPNAPAPRRASASAHGVNQGGESDAPASGPTRRKGRSCSSDATHRWNSPSFGSLCDGVDHRHDGDPDEYEASLLDRFDRVLPVAFLHKLLRMDVDGDHKLSFKEWSQGARTEPLILRCFEDDVTSVQDPLLAPSAHRHRRSSRGSDMHHRRPRRRSNSSDCLPLRSTPPSPSDNLALLSSTPSKRKDGGRISLLSPTCEFHQFSSAIQRASQQPVDKSATESRPSPPPASPQTPPTKRSMCEGCVIL</sequence>
<proteinExistence type="predicted"/>
<dbReference type="InterPro" id="IPR000195">
    <property type="entry name" value="Rab-GAP-TBC_dom"/>
</dbReference>
<dbReference type="GO" id="GO:0005509">
    <property type="term" value="F:calcium ion binding"/>
    <property type="evidence" value="ECO:0007669"/>
    <property type="project" value="InterPro"/>
</dbReference>
<feature type="region of interest" description="Disordered" evidence="2">
    <location>
        <begin position="471"/>
        <end position="509"/>
    </location>
</feature>
<dbReference type="PROSITE" id="PS00018">
    <property type="entry name" value="EF_HAND_1"/>
    <property type="match status" value="1"/>
</dbReference>
<dbReference type="InterPro" id="IPR002048">
    <property type="entry name" value="EF_hand_dom"/>
</dbReference>
<dbReference type="Pfam" id="PF00566">
    <property type="entry name" value="RabGAP-TBC"/>
    <property type="match status" value="1"/>
</dbReference>
<dbReference type="InterPro" id="IPR011992">
    <property type="entry name" value="EF-hand-dom_pair"/>
</dbReference>
<dbReference type="STRING" id="112090.W4H372"/>
<feature type="region of interest" description="Disordered" evidence="2">
    <location>
        <begin position="595"/>
        <end position="657"/>
    </location>
</feature>
<dbReference type="PROSITE" id="PS50086">
    <property type="entry name" value="TBC_RABGAP"/>
    <property type="match status" value="1"/>
</dbReference>
<dbReference type="SMART" id="SM00164">
    <property type="entry name" value="TBC"/>
    <property type="match status" value="1"/>
</dbReference>
<dbReference type="AlphaFoldDB" id="W4H372"/>
<dbReference type="PROSITE" id="PS50222">
    <property type="entry name" value="EF_HAND_2"/>
    <property type="match status" value="1"/>
</dbReference>
<evidence type="ECO:0000256" key="2">
    <source>
        <dbReference type="SAM" id="MobiDB-lite"/>
    </source>
</evidence>
<dbReference type="Gene3D" id="1.10.472.80">
    <property type="entry name" value="Ypt/Rab-GAP domain of gyp1p, domain 3"/>
    <property type="match status" value="1"/>
</dbReference>
<dbReference type="OrthoDB" id="191686at2759"/>
<dbReference type="GO" id="GO:0005096">
    <property type="term" value="F:GTPase activator activity"/>
    <property type="evidence" value="ECO:0007669"/>
    <property type="project" value="TreeGrafter"/>
</dbReference>
<dbReference type="PANTHER" id="PTHR22957">
    <property type="entry name" value="TBC1 DOMAIN FAMILY MEMBER GTPASE-ACTIVATING PROTEIN"/>
    <property type="match status" value="1"/>
</dbReference>
<feature type="domain" description="EF-hand" evidence="4">
    <location>
        <begin position="417"/>
        <end position="452"/>
    </location>
</feature>
<accession>W4H372</accession>
<reference evidence="5" key="1">
    <citation type="submission" date="2013-12" db="EMBL/GenBank/DDBJ databases">
        <title>The Genome Sequence of Aphanomyces astaci APO3.</title>
        <authorList>
            <consortium name="The Broad Institute Genomics Platform"/>
            <person name="Russ C."/>
            <person name="Tyler B."/>
            <person name="van West P."/>
            <person name="Dieguez-Uribeondo J."/>
            <person name="Young S.K."/>
            <person name="Zeng Q."/>
            <person name="Gargeya S."/>
            <person name="Fitzgerald M."/>
            <person name="Abouelleil A."/>
            <person name="Alvarado L."/>
            <person name="Chapman S.B."/>
            <person name="Gainer-Dewar J."/>
            <person name="Goldberg J."/>
            <person name="Griggs A."/>
            <person name="Gujja S."/>
            <person name="Hansen M."/>
            <person name="Howarth C."/>
            <person name="Imamovic A."/>
            <person name="Ireland A."/>
            <person name="Larimer J."/>
            <person name="McCowan C."/>
            <person name="Murphy C."/>
            <person name="Pearson M."/>
            <person name="Poon T.W."/>
            <person name="Priest M."/>
            <person name="Roberts A."/>
            <person name="Saif S."/>
            <person name="Shea T."/>
            <person name="Sykes S."/>
            <person name="Wortman J."/>
            <person name="Nusbaum C."/>
            <person name="Birren B."/>
        </authorList>
    </citation>
    <scope>NUCLEOTIDE SEQUENCE [LARGE SCALE GENOMIC DNA]</scope>
    <source>
        <strain evidence="5">APO3</strain>
    </source>
</reference>
<gene>
    <name evidence="5" type="ORF">H257_02740</name>
</gene>
<dbReference type="InterPro" id="IPR035969">
    <property type="entry name" value="Rab-GAP_TBC_sf"/>
</dbReference>